<evidence type="ECO:0000313" key="1">
    <source>
        <dbReference type="EMBL" id="KAG2608173.1"/>
    </source>
</evidence>
<name>A0A8T0TG82_PANVG</name>
<dbReference type="AlphaFoldDB" id="A0A8T0TG82"/>
<keyword evidence="2" id="KW-1185">Reference proteome</keyword>
<dbReference type="EMBL" id="CM029044">
    <property type="protein sequence ID" value="KAG2608173.1"/>
    <property type="molecule type" value="Genomic_DNA"/>
</dbReference>
<accession>A0A8T0TG82</accession>
<organism evidence="1 2">
    <name type="scientific">Panicum virgatum</name>
    <name type="common">Blackwell switchgrass</name>
    <dbReference type="NCBI Taxonomy" id="38727"/>
    <lineage>
        <taxon>Eukaryota</taxon>
        <taxon>Viridiplantae</taxon>
        <taxon>Streptophyta</taxon>
        <taxon>Embryophyta</taxon>
        <taxon>Tracheophyta</taxon>
        <taxon>Spermatophyta</taxon>
        <taxon>Magnoliopsida</taxon>
        <taxon>Liliopsida</taxon>
        <taxon>Poales</taxon>
        <taxon>Poaceae</taxon>
        <taxon>PACMAD clade</taxon>
        <taxon>Panicoideae</taxon>
        <taxon>Panicodae</taxon>
        <taxon>Paniceae</taxon>
        <taxon>Panicinae</taxon>
        <taxon>Panicum</taxon>
        <taxon>Panicum sect. Hiantes</taxon>
    </lineage>
</organism>
<reference evidence="1" key="1">
    <citation type="submission" date="2020-05" db="EMBL/GenBank/DDBJ databases">
        <title>WGS assembly of Panicum virgatum.</title>
        <authorList>
            <person name="Lovell J.T."/>
            <person name="Jenkins J."/>
            <person name="Shu S."/>
            <person name="Juenger T.E."/>
            <person name="Schmutz J."/>
        </authorList>
    </citation>
    <scope>NUCLEOTIDE SEQUENCE</scope>
    <source>
        <strain evidence="1">AP13</strain>
    </source>
</reference>
<proteinExistence type="predicted"/>
<sequence>MPLTSCWNSVQSSRRTAASLPRPKMAVHMSSNVSSFMDGITATVPRPRHSASRWRQTSSSMLATYLLTASTLRNWTIMALTRRCSSPTTSLIVRRPTIRAKDSGVLAVTEALAKMNLLAAEPTRKAVGQPKRESRNTGPY</sequence>
<comment type="caution">
    <text evidence="1">The sequence shown here is derived from an EMBL/GenBank/DDBJ whole genome shotgun (WGS) entry which is preliminary data.</text>
</comment>
<gene>
    <name evidence="1" type="ORF">PVAP13_4NG280338</name>
</gene>
<evidence type="ECO:0000313" key="2">
    <source>
        <dbReference type="Proteomes" id="UP000823388"/>
    </source>
</evidence>
<dbReference type="Proteomes" id="UP000823388">
    <property type="component" value="Chromosome 4N"/>
</dbReference>
<protein>
    <submittedName>
        <fullName evidence="1">Uncharacterized protein</fullName>
    </submittedName>
</protein>